<feature type="region of interest" description="Disordered" evidence="1">
    <location>
        <begin position="1"/>
        <end position="38"/>
    </location>
</feature>
<organism evidence="2 3">
    <name type="scientific">Aphanomyces euteiches</name>
    <dbReference type="NCBI Taxonomy" id="100861"/>
    <lineage>
        <taxon>Eukaryota</taxon>
        <taxon>Sar</taxon>
        <taxon>Stramenopiles</taxon>
        <taxon>Oomycota</taxon>
        <taxon>Saprolegniomycetes</taxon>
        <taxon>Saprolegniales</taxon>
        <taxon>Verrucalvaceae</taxon>
        <taxon>Aphanomyces</taxon>
    </lineage>
</organism>
<proteinExistence type="predicted"/>
<dbReference type="AlphaFoldDB" id="A0A6G0WBA8"/>
<dbReference type="VEuPathDB" id="FungiDB:AeMF1_013157"/>
<dbReference type="Proteomes" id="UP000481153">
    <property type="component" value="Unassembled WGS sequence"/>
</dbReference>
<evidence type="ECO:0008006" key="4">
    <source>
        <dbReference type="Google" id="ProtNLM"/>
    </source>
</evidence>
<protein>
    <recommendedName>
        <fullName evidence="4">Myb/SANT-like domain-containing protein</fullName>
    </recommendedName>
</protein>
<evidence type="ECO:0000313" key="3">
    <source>
        <dbReference type="Proteomes" id="UP000481153"/>
    </source>
</evidence>
<reference evidence="2 3" key="1">
    <citation type="submission" date="2019-07" db="EMBL/GenBank/DDBJ databases">
        <title>Genomics analysis of Aphanomyces spp. identifies a new class of oomycete effector associated with host adaptation.</title>
        <authorList>
            <person name="Gaulin E."/>
        </authorList>
    </citation>
    <scope>NUCLEOTIDE SEQUENCE [LARGE SCALE GENOMIC DNA]</scope>
    <source>
        <strain evidence="2 3">ATCC 201684</strain>
    </source>
</reference>
<dbReference type="EMBL" id="VJMJ01000269">
    <property type="protein sequence ID" value="KAF0724528.1"/>
    <property type="molecule type" value="Genomic_DNA"/>
</dbReference>
<gene>
    <name evidence="2" type="ORF">Ae201684_016822</name>
</gene>
<evidence type="ECO:0000313" key="2">
    <source>
        <dbReference type="EMBL" id="KAF0724528.1"/>
    </source>
</evidence>
<keyword evidence="3" id="KW-1185">Reference proteome</keyword>
<sequence length="173" mass="19795">MEEGDSALDTAPLFSNDDAKPQEKHTKRSRRQTGPSTKRVILWDDDSVATMFRLRYKSHLARRFESKINAEKKAAWVMLAAELSVTMERDYNVAQVQDKFSKLKAAWALSKPSIPGPTGNEDSMPMPQDYDVMLEYWGDKLGFQRDSLMSTDAITSESVEFPHDEDESFAWEH</sequence>
<accession>A0A6G0WBA8</accession>
<name>A0A6G0WBA8_9STRA</name>
<evidence type="ECO:0000256" key="1">
    <source>
        <dbReference type="SAM" id="MobiDB-lite"/>
    </source>
</evidence>
<comment type="caution">
    <text evidence="2">The sequence shown here is derived from an EMBL/GenBank/DDBJ whole genome shotgun (WGS) entry which is preliminary data.</text>
</comment>